<sequence length="96" mass="11346">MKINRLLPSLPWKPKIRSPFLCITPETNICHSFAICTHEPFVSLWIFCSNTNITNTTLNTQLPWPRACKVQWEELVRYVMKNTIMQNAVDSKRKRR</sequence>
<evidence type="ECO:0000313" key="1">
    <source>
        <dbReference type="EMBL" id="GIY74717.1"/>
    </source>
</evidence>
<gene>
    <name evidence="1" type="ORF">CDAR_524511</name>
</gene>
<keyword evidence="2" id="KW-1185">Reference proteome</keyword>
<comment type="caution">
    <text evidence="1">The sequence shown here is derived from an EMBL/GenBank/DDBJ whole genome shotgun (WGS) entry which is preliminary data.</text>
</comment>
<proteinExistence type="predicted"/>
<dbReference type="AlphaFoldDB" id="A0AAV4VWH3"/>
<accession>A0AAV4VWH3</accession>
<dbReference type="Proteomes" id="UP001054837">
    <property type="component" value="Unassembled WGS sequence"/>
</dbReference>
<evidence type="ECO:0000313" key="2">
    <source>
        <dbReference type="Proteomes" id="UP001054837"/>
    </source>
</evidence>
<protein>
    <submittedName>
        <fullName evidence="1">Uncharacterized protein</fullName>
    </submittedName>
</protein>
<organism evidence="1 2">
    <name type="scientific">Caerostris darwini</name>
    <dbReference type="NCBI Taxonomy" id="1538125"/>
    <lineage>
        <taxon>Eukaryota</taxon>
        <taxon>Metazoa</taxon>
        <taxon>Ecdysozoa</taxon>
        <taxon>Arthropoda</taxon>
        <taxon>Chelicerata</taxon>
        <taxon>Arachnida</taxon>
        <taxon>Araneae</taxon>
        <taxon>Araneomorphae</taxon>
        <taxon>Entelegynae</taxon>
        <taxon>Araneoidea</taxon>
        <taxon>Araneidae</taxon>
        <taxon>Caerostris</taxon>
    </lineage>
</organism>
<reference evidence="1 2" key="1">
    <citation type="submission" date="2021-06" db="EMBL/GenBank/DDBJ databases">
        <title>Caerostris darwini draft genome.</title>
        <authorList>
            <person name="Kono N."/>
            <person name="Arakawa K."/>
        </authorList>
    </citation>
    <scope>NUCLEOTIDE SEQUENCE [LARGE SCALE GENOMIC DNA]</scope>
</reference>
<dbReference type="EMBL" id="BPLQ01013774">
    <property type="protein sequence ID" value="GIY74717.1"/>
    <property type="molecule type" value="Genomic_DNA"/>
</dbReference>
<name>A0AAV4VWH3_9ARAC</name>